<comment type="subcellular location">
    <subcellularLocation>
        <location evidence="1">Membrane</location>
        <topology evidence="1">Multi-pass membrane protein</topology>
    </subcellularLocation>
</comment>
<feature type="transmembrane region" description="Helical" evidence="6">
    <location>
        <begin position="284"/>
        <end position="306"/>
    </location>
</feature>
<evidence type="ECO:0000256" key="2">
    <source>
        <dbReference type="ARBA" id="ARBA00007230"/>
    </source>
</evidence>
<sequence>MDDIQTEHLDFSKFDHKSSQFYIGLILAISSSLFIGSSFIIKKLSLKKLNQVGLRASAGGYGYLKDWTWWIGLLTMGVGELANFVAYAFAPASLVTPLGALSILVSAILASKFLNEALSTKGKIGCVLCIIGSTIIVVYAPKEEEFQSLDELLSRVTQMDFLYYLSTVCLITIIVCFMGPKYGTRYVIVYLSVCSSIGSLTVMSCKALGLSIKSYFLDELPIKHAWMIFVLFLLVVVFICTQMNYLNKSLDIFDTSVVTPVYYVMFTSMVIIASGVLFREWANMDIVSIFGTLLGFTITVGAIFLLNASKEKQVKVNLYNRVP</sequence>
<feature type="transmembrane region" description="Helical" evidence="6">
    <location>
        <begin position="224"/>
        <end position="245"/>
    </location>
</feature>
<reference evidence="8" key="1">
    <citation type="submission" date="2025-08" db="UniProtKB">
        <authorList>
            <consortium name="RefSeq"/>
        </authorList>
    </citation>
    <scope>IDENTIFICATION</scope>
    <source>
        <tissue evidence="8">Gonads</tissue>
    </source>
</reference>
<dbReference type="PANTHER" id="PTHR12570">
    <property type="match status" value="1"/>
</dbReference>
<dbReference type="CTD" id="34681"/>
<dbReference type="InterPro" id="IPR037185">
    <property type="entry name" value="EmrE-like"/>
</dbReference>
<feature type="transmembrane region" description="Helical" evidence="6">
    <location>
        <begin position="161"/>
        <end position="180"/>
    </location>
</feature>
<evidence type="ECO:0000256" key="1">
    <source>
        <dbReference type="ARBA" id="ARBA00004141"/>
    </source>
</evidence>
<dbReference type="KEGG" id="soy:115885563"/>
<feature type="transmembrane region" description="Helical" evidence="6">
    <location>
        <begin position="187"/>
        <end position="212"/>
    </location>
</feature>
<dbReference type="InterPro" id="IPR008521">
    <property type="entry name" value="Mg_trans_NIPA"/>
</dbReference>
<dbReference type="GO" id="GO:0016020">
    <property type="term" value="C:membrane"/>
    <property type="evidence" value="ECO:0007669"/>
    <property type="project" value="UniProtKB-SubCell"/>
</dbReference>
<dbReference type="PANTHER" id="PTHR12570:SF92">
    <property type="entry name" value="SPICHTHYIN, ISOFORM B"/>
    <property type="match status" value="1"/>
</dbReference>
<dbReference type="Pfam" id="PF05653">
    <property type="entry name" value="Mg_trans_NIPA"/>
    <property type="match status" value="1"/>
</dbReference>
<name>A0A6J2Y942_SITOR</name>
<dbReference type="RefSeq" id="XP_030760373.1">
    <property type="nucleotide sequence ID" value="XM_030904513.1"/>
</dbReference>
<evidence type="ECO:0000256" key="5">
    <source>
        <dbReference type="ARBA" id="ARBA00023136"/>
    </source>
</evidence>
<keyword evidence="7" id="KW-1185">Reference proteome</keyword>
<dbReference type="AlphaFoldDB" id="A0A6J2Y942"/>
<dbReference type="GeneID" id="115885563"/>
<dbReference type="OrthoDB" id="6428174at2759"/>
<organism evidence="7 8">
    <name type="scientific">Sitophilus oryzae</name>
    <name type="common">Rice weevil</name>
    <name type="synonym">Curculio oryzae</name>
    <dbReference type="NCBI Taxonomy" id="7048"/>
    <lineage>
        <taxon>Eukaryota</taxon>
        <taxon>Metazoa</taxon>
        <taxon>Ecdysozoa</taxon>
        <taxon>Arthropoda</taxon>
        <taxon>Hexapoda</taxon>
        <taxon>Insecta</taxon>
        <taxon>Pterygota</taxon>
        <taxon>Neoptera</taxon>
        <taxon>Endopterygota</taxon>
        <taxon>Coleoptera</taxon>
        <taxon>Polyphaga</taxon>
        <taxon>Cucujiformia</taxon>
        <taxon>Curculionidae</taxon>
        <taxon>Dryophthorinae</taxon>
        <taxon>Sitophilus</taxon>
    </lineage>
</organism>
<dbReference type="FunCoup" id="A0A6J2Y942">
    <property type="interactions" value="843"/>
</dbReference>
<gene>
    <name evidence="8" type="primary">LOC115885563</name>
</gene>
<comment type="similarity">
    <text evidence="2">Belongs to the NIPA family.</text>
</comment>
<dbReference type="GO" id="GO:0015095">
    <property type="term" value="F:magnesium ion transmembrane transporter activity"/>
    <property type="evidence" value="ECO:0007669"/>
    <property type="project" value="InterPro"/>
</dbReference>
<proteinExistence type="inferred from homology"/>
<evidence type="ECO:0000313" key="7">
    <source>
        <dbReference type="Proteomes" id="UP000504635"/>
    </source>
</evidence>
<accession>A0A6J2Y942</accession>
<feature type="transmembrane region" description="Helical" evidence="6">
    <location>
        <begin position="122"/>
        <end position="141"/>
    </location>
</feature>
<feature type="transmembrane region" description="Helical" evidence="6">
    <location>
        <begin position="84"/>
        <end position="110"/>
    </location>
</feature>
<keyword evidence="3 6" id="KW-0812">Transmembrane</keyword>
<feature type="transmembrane region" description="Helical" evidence="6">
    <location>
        <begin position="257"/>
        <end position="278"/>
    </location>
</feature>
<evidence type="ECO:0000313" key="8">
    <source>
        <dbReference type="RefSeq" id="XP_030760373.1"/>
    </source>
</evidence>
<evidence type="ECO:0000256" key="6">
    <source>
        <dbReference type="SAM" id="Phobius"/>
    </source>
</evidence>
<keyword evidence="4 6" id="KW-1133">Transmembrane helix</keyword>
<dbReference type="InParanoid" id="A0A6J2Y942"/>
<evidence type="ECO:0000256" key="3">
    <source>
        <dbReference type="ARBA" id="ARBA00022692"/>
    </source>
</evidence>
<feature type="transmembrane region" description="Helical" evidence="6">
    <location>
        <begin position="21"/>
        <end position="41"/>
    </location>
</feature>
<protein>
    <submittedName>
        <fullName evidence="8">Magnesium transporter NIPA2</fullName>
    </submittedName>
</protein>
<dbReference type="SUPFAM" id="SSF103481">
    <property type="entry name" value="Multidrug resistance efflux transporter EmrE"/>
    <property type="match status" value="1"/>
</dbReference>
<evidence type="ECO:0000256" key="4">
    <source>
        <dbReference type="ARBA" id="ARBA00022989"/>
    </source>
</evidence>
<keyword evidence="5 6" id="KW-0472">Membrane</keyword>
<dbReference type="Proteomes" id="UP000504635">
    <property type="component" value="Unplaced"/>
</dbReference>